<comment type="caution">
    <text evidence="2">The sequence shown here is derived from an EMBL/GenBank/DDBJ whole genome shotgun (WGS) entry which is preliminary data.</text>
</comment>
<accession>A0AAD5P7H8</accession>
<evidence type="ECO:0000313" key="3">
    <source>
        <dbReference type="Proteomes" id="UP001209540"/>
    </source>
</evidence>
<evidence type="ECO:0000256" key="1">
    <source>
        <dbReference type="SAM" id="MobiDB-lite"/>
    </source>
</evidence>
<sequence>MSQPPDNPREQQQQQYQLKITQNTVNSPMTTHESRAPSPQQQQQQQQQTSTTSTPAVTSTSGASATISSNHEIEHESSNDNRADDDQTENNHKNNRTKSNTEEYVYQFETEFNSHRQSVKEGNTEKAIQSFIMLQTNSSQNDIFQKYLVELADHIDPGRDSDMSKFFGSLPALIQSTIVENATAYLEETDSLRAFQVLFDYIQAYPRHAYKYLIRAIDLLTHYARSMETIEIQHSEKCIKVLVTELLQRLWKQRILLTRRDRPPTVKSTDSKHYIVISYNLFEQYMLIGQRYYIQQHNWGELVKFTCAMLDCCGYTGLGRLDFLSHTNRFQYMKEQRGNVRLDLDDQAKDGPDNSEQPEDLHVLVAFMCEFMAASAQFVQFGYEYYRAVCAVDDSHQEKSCLIPICAIRPDFPNNNNNNNSNSSDNNTRPRSSSAASSSSSRDRQGFQPDESSSTAIVPSVMRNEELQSSRKRNAPENDTSNTDNNNNNSMKLTRLVEPLRHTKKLKLDNIPDRGEGLNAYCMRGVDDALQILSKAADCMRHLVDLWQWGFMTSPKTNWNTVFGGWEQELCRVIDAYNLPFDVCNAVLLVRSDLALSLPSVPGNLAKALKLSQNICDRIEMQRRQEKGEGSKAPEFDIPFMFAFRVLYNIGVIYLLVGSIQQSTLEIAIILSVFPIPAGLNERDFIADEIDCRTVATVFDGHEFGMMRVTQEGLVVRCIKHLIVSLDSESEQRGGMASIDSAMRWDEKAGNMIVLMQYGWPYWNARTNFWHKIIQRMQERRMFKNRDFLEYVYVPEILQTIQSLHESDTVTLDIIPPEFALRSSYRHMSISSSSQSGSVPSSPQPGAVSSPQSHAASQTTTITTTAASTSDNNNHHRTASVDDTGSVRSLPSFSSLPLGASSSRNPIPPPPPPIYQPSFTNTILPSMSMSPTWYSASAQKNAHANWMSPSFYYSRPATSVMLPKREPPRLPGTQHRQGSESGSSIPENDIMTTEQMQRSFVPKDIVTRCLEYRVRRYSPKMSPQRMRHVLQKFLKNMVLKGNEEV</sequence>
<organism evidence="2 3">
    <name type="scientific">Phascolomyces articulosus</name>
    <dbReference type="NCBI Taxonomy" id="60185"/>
    <lineage>
        <taxon>Eukaryota</taxon>
        <taxon>Fungi</taxon>
        <taxon>Fungi incertae sedis</taxon>
        <taxon>Mucoromycota</taxon>
        <taxon>Mucoromycotina</taxon>
        <taxon>Mucoromycetes</taxon>
        <taxon>Mucorales</taxon>
        <taxon>Lichtheimiaceae</taxon>
        <taxon>Phascolomyces</taxon>
    </lineage>
</organism>
<keyword evidence="3" id="KW-1185">Reference proteome</keyword>
<feature type="region of interest" description="Disordered" evidence="1">
    <location>
        <begin position="830"/>
        <end position="919"/>
    </location>
</feature>
<evidence type="ECO:0000313" key="2">
    <source>
        <dbReference type="EMBL" id="KAI9244818.1"/>
    </source>
</evidence>
<protein>
    <submittedName>
        <fullName evidence="2">Uncharacterized protein</fullName>
    </submittedName>
</protein>
<dbReference type="PANTHER" id="PTHR23353:SF23">
    <property type="entry name" value="PROTEIN HAIRLESS"/>
    <property type="match status" value="1"/>
</dbReference>
<feature type="compositionally biased region" description="Low complexity" evidence="1">
    <location>
        <begin position="830"/>
        <end position="870"/>
    </location>
</feature>
<feature type="region of interest" description="Disordered" evidence="1">
    <location>
        <begin position="964"/>
        <end position="987"/>
    </location>
</feature>
<dbReference type="PANTHER" id="PTHR23353">
    <property type="entry name" value="RAB-GAP/TBC-RELATED"/>
    <property type="match status" value="1"/>
</dbReference>
<dbReference type="InterPro" id="IPR053019">
    <property type="entry name" value="GATA_zinc_finger"/>
</dbReference>
<proteinExistence type="predicted"/>
<feature type="compositionally biased region" description="Low complexity" evidence="1">
    <location>
        <begin position="478"/>
        <end position="490"/>
    </location>
</feature>
<name>A0AAD5P7H8_9FUNG</name>
<feature type="region of interest" description="Disordered" evidence="1">
    <location>
        <begin position="412"/>
        <end position="492"/>
    </location>
</feature>
<gene>
    <name evidence="2" type="ORF">BDA99DRAFT_293163</name>
</gene>
<dbReference type="AlphaFoldDB" id="A0AAD5P7H8"/>
<feature type="compositionally biased region" description="Low complexity" evidence="1">
    <location>
        <begin position="36"/>
        <end position="70"/>
    </location>
</feature>
<reference evidence="2" key="2">
    <citation type="submission" date="2023-02" db="EMBL/GenBank/DDBJ databases">
        <authorList>
            <consortium name="DOE Joint Genome Institute"/>
            <person name="Mondo S.J."/>
            <person name="Chang Y."/>
            <person name="Wang Y."/>
            <person name="Ahrendt S."/>
            <person name="Andreopoulos W."/>
            <person name="Barry K."/>
            <person name="Beard J."/>
            <person name="Benny G.L."/>
            <person name="Blankenship S."/>
            <person name="Bonito G."/>
            <person name="Cuomo C."/>
            <person name="Desiro A."/>
            <person name="Gervers K.A."/>
            <person name="Hundley H."/>
            <person name="Kuo A."/>
            <person name="LaButti K."/>
            <person name="Lang B.F."/>
            <person name="Lipzen A."/>
            <person name="O'Donnell K."/>
            <person name="Pangilinan J."/>
            <person name="Reynolds N."/>
            <person name="Sandor L."/>
            <person name="Smith M.W."/>
            <person name="Tsang A."/>
            <person name="Grigoriev I.V."/>
            <person name="Stajich J.E."/>
            <person name="Spatafora J.W."/>
        </authorList>
    </citation>
    <scope>NUCLEOTIDE SEQUENCE</scope>
    <source>
        <strain evidence="2">RSA 2281</strain>
    </source>
</reference>
<dbReference type="EMBL" id="JAIXMP010000056">
    <property type="protein sequence ID" value="KAI9244818.1"/>
    <property type="molecule type" value="Genomic_DNA"/>
</dbReference>
<dbReference type="Proteomes" id="UP001209540">
    <property type="component" value="Unassembled WGS sequence"/>
</dbReference>
<feature type="compositionally biased region" description="Low complexity" evidence="1">
    <location>
        <begin position="886"/>
        <end position="904"/>
    </location>
</feature>
<feature type="compositionally biased region" description="Low complexity" evidence="1">
    <location>
        <begin position="414"/>
        <end position="440"/>
    </location>
</feature>
<feature type="compositionally biased region" description="Basic and acidic residues" evidence="1">
    <location>
        <begin position="71"/>
        <end position="92"/>
    </location>
</feature>
<reference evidence="2" key="1">
    <citation type="journal article" date="2022" name="IScience">
        <title>Evolution of zygomycete secretomes and the origins of terrestrial fungal ecologies.</title>
        <authorList>
            <person name="Chang Y."/>
            <person name="Wang Y."/>
            <person name="Mondo S."/>
            <person name="Ahrendt S."/>
            <person name="Andreopoulos W."/>
            <person name="Barry K."/>
            <person name="Beard J."/>
            <person name="Benny G.L."/>
            <person name="Blankenship S."/>
            <person name="Bonito G."/>
            <person name="Cuomo C."/>
            <person name="Desiro A."/>
            <person name="Gervers K.A."/>
            <person name="Hundley H."/>
            <person name="Kuo A."/>
            <person name="LaButti K."/>
            <person name="Lang B.F."/>
            <person name="Lipzen A."/>
            <person name="O'Donnell K."/>
            <person name="Pangilinan J."/>
            <person name="Reynolds N."/>
            <person name="Sandor L."/>
            <person name="Smith M.E."/>
            <person name="Tsang A."/>
            <person name="Grigoriev I.V."/>
            <person name="Stajich J.E."/>
            <person name="Spatafora J.W."/>
        </authorList>
    </citation>
    <scope>NUCLEOTIDE SEQUENCE</scope>
    <source>
        <strain evidence="2">RSA 2281</strain>
    </source>
</reference>
<feature type="compositionally biased region" description="Pro residues" evidence="1">
    <location>
        <begin position="906"/>
        <end position="915"/>
    </location>
</feature>
<feature type="compositionally biased region" description="Polar residues" evidence="1">
    <location>
        <begin position="974"/>
        <end position="987"/>
    </location>
</feature>
<feature type="region of interest" description="Disordered" evidence="1">
    <location>
        <begin position="1"/>
        <end position="101"/>
    </location>
</feature>
<feature type="compositionally biased region" description="Low complexity" evidence="1">
    <location>
        <begin position="1"/>
        <end position="22"/>
    </location>
</feature>